<keyword evidence="1" id="KW-0812">Transmembrane</keyword>
<evidence type="ECO:0000313" key="3">
    <source>
        <dbReference type="Proteomes" id="UP000808349"/>
    </source>
</evidence>
<keyword evidence="1" id="KW-0472">Membrane</keyword>
<sequence>MNNNPNKSNDSIDQWLSQSMNGFQADVPDHAWNDIANRLPNRRRKMLLFWYSLAGALFVGFILLFARFYGPNTINCDSSKILEVDQKIKSNVQQSQSEQEVDQIFLKQSSARKTNSEIEFNSKNGMTKHSVLKIKQSQFIKEKAMKLLVLDSLSPQKDLSITNNNANIFYEYKSLQVKLNALAIEWPKLELNILNQEKNNISAKQVKNVSNLWIGGQIGGFIVNRFNLNTETQKHSERIGVQSGIYLQLNFGNRWRFGTGVAYQQYHSTLHHNAMLRLQEGIPLNPKDPGLKNYAFNYEYKTPTGRSSVHIIMSEQDHASSMSLDEPFSLNMGTDQFVQSWILPMNIQRIFGKKKLQFSISTGALISYQSRITNTIVHYSELCQDLCFSSEKTPVFNTIPIKRFLLEGTLGVGLAYYLKPRIRVHISPEMSYGIHGFQKIGIQSGIFFNIK</sequence>
<accession>A0A9D7S820</accession>
<keyword evidence="1" id="KW-1133">Transmembrane helix</keyword>
<gene>
    <name evidence="2" type="ORF">IPO85_05195</name>
</gene>
<proteinExistence type="predicted"/>
<reference evidence="2 3" key="1">
    <citation type="submission" date="2020-10" db="EMBL/GenBank/DDBJ databases">
        <title>Connecting structure to function with the recovery of over 1000 high-quality activated sludge metagenome-assembled genomes encoding full-length rRNA genes using long-read sequencing.</title>
        <authorList>
            <person name="Singleton C.M."/>
            <person name="Petriglieri F."/>
            <person name="Kristensen J.M."/>
            <person name="Kirkegaard R.H."/>
            <person name="Michaelsen T.Y."/>
            <person name="Andersen M.H."/>
            <person name="Karst S.M."/>
            <person name="Dueholm M.S."/>
            <person name="Nielsen P.H."/>
            <person name="Albertsen M."/>
        </authorList>
    </citation>
    <scope>NUCLEOTIDE SEQUENCE [LARGE SCALE GENOMIC DNA]</scope>
    <source>
        <strain evidence="2">Ribe_18-Q3-R11-54_BAT3C.373</strain>
    </source>
</reference>
<evidence type="ECO:0008006" key="4">
    <source>
        <dbReference type="Google" id="ProtNLM"/>
    </source>
</evidence>
<comment type="caution">
    <text evidence="2">The sequence shown here is derived from an EMBL/GenBank/DDBJ whole genome shotgun (WGS) entry which is preliminary data.</text>
</comment>
<protein>
    <recommendedName>
        <fullName evidence="4">Outer membrane protein beta-barrel domain-containing protein</fullName>
    </recommendedName>
</protein>
<organism evidence="2 3">
    <name type="scientific">Candidatus Defluviibacterium haderslevense</name>
    <dbReference type="NCBI Taxonomy" id="2981993"/>
    <lineage>
        <taxon>Bacteria</taxon>
        <taxon>Pseudomonadati</taxon>
        <taxon>Bacteroidota</taxon>
        <taxon>Saprospiria</taxon>
        <taxon>Saprospirales</taxon>
        <taxon>Saprospiraceae</taxon>
        <taxon>Candidatus Defluviibacterium</taxon>
    </lineage>
</organism>
<evidence type="ECO:0000313" key="2">
    <source>
        <dbReference type="EMBL" id="MBK9716903.1"/>
    </source>
</evidence>
<evidence type="ECO:0000256" key="1">
    <source>
        <dbReference type="SAM" id="Phobius"/>
    </source>
</evidence>
<dbReference type="AlphaFoldDB" id="A0A9D7S820"/>
<dbReference type="EMBL" id="JADKFW010000004">
    <property type="protein sequence ID" value="MBK9716903.1"/>
    <property type="molecule type" value="Genomic_DNA"/>
</dbReference>
<name>A0A9D7S820_9BACT</name>
<dbReference type="Proteomes" id="UP000808349">
    <property type="component" value="Unassembled WGS sequence"/>
</dbReference>
<feature type="transmembrane region" description="Helical" evidence="1">
    <location>
        <begin position="48"/>
        <end position="70"/>
    </location>
</feature>